<evidence type="ECO:0000256" key="5">
    <source>
        <dbReference type="ARBA" id="ARBA00023002"/>
    </source>
</evidence>
<dbReference type="SUPFAM" id="SSF51905">
    <property type="entry name" value="FAD/NAD(P)-binding domain"/>
    <property type="match status" value="1"/>
</dbReference>
<dbReference type="InterPro" id="IPR023753">
    <property type="entry name" value="FAD/NAD-binding_dom"/>
</dbReference>
<comment type="cofactor">
    <cofactor evidence="1">
        <name>FAD</name>
        <dbReference type="ChEBI" id="CHEBI:57692"/>
    </cofactor>
</comment>
<proteinExistence type="inferred from homology"/>
<dbReference type="GO" id="GO:0003955">
    <property type="term" value="F:NAD(P)H dehydrogenase (quinone) activity"/>
    <property type="evidence" value="ECO:0007669"/>
    <property type="project" value="TreeGrafter"/>
</dbReference>
<comment type="similarity">
    <text evidence="2">Belongs to the NADH dehydrogenase family.</text>
</comment>
<evidence type="ECO:0000313" key="7">
    <source>
        <dbReference type="EMBL" id="TWH18238.1"/>
    </source>
</evidence>
<evidence type="ECO:0000256" key="3">
    <source>
        <dbReference type="ARBA" id="ARBA00022630"/>
    </source>
</evidence>
<dbReference type="Proteomes" id="UP000317303">
    <property type="component" value="Unassembled WGS sequence"/>
</dbReference>
<evidence type="ECO:0000313" key="8">
    <source>
        <dbReference type="Proteomes" id="UP000317303"/>
    </source>
</evidence>
<dbReference type="RefSeq" id="WP_030533227.1">
    <property type="nucleotide sequence ID" value="NZ_JOIJ01000012.1"/>
</dbReference>
<dbReference type="InterPro" id="IPR036188">
    <property type="entry name" value="FAD/NAD-bd_sf"/>
</dbReference>
<evidence type="ECO:0000256" key="4">
    <source>
        <dbReference type="ARBA" id="ARBA00022827"/>
    </source>
</evidence>
<dbReference type="AlphaFoldDB" id="A0A660C3X2"/>
<gene>
    <name evidence="7" type="ORF">JD82_00053</name>
</gene>
<accession>A0A660C3X2</accession>
<dbReference type="GO" id="GO:0019646">
    <property type="term" value="P:aerobic electron transport chain"/>
    <property type="evidence" value="ECO:0007669"/>
    <property type="project" value="TreeGrafter"/>
</dbReference>
<dbReference type="EMBL" id="VLJV01000001">
    <property type="protein sequence ID" value="TWH18238.1"/>
    <property type="molecule type" value="Genomic_DNA"/>
</dbReference>
<evidence type="ECO:0000256" key="2">
    <source>
        <dbReference type="ARBA" id="ARBA00005272"/>
    </source>
</evidence>
<dbReference type="PANTHER" id="PTHR42913">
    <property type="entry name" value="APOPTOSIS-INDUCING FACTOR 1"/>
    <property type="match status" value="1"/>
</dbReference>
<feature type="domain" description="FAD/NAD(P)-binding" evidence="6">
    <location>
        <begin position="4"/>
        <end position="305"/>
    </location>
</feature>
<dbReference type="Gene3D" id="3.50.50.100">
    <property type="match status" value="1"/>
</dbReference>
<keyword evidence="4" id="KW-0274">FAD</keyword>
<name>A0A660C3X2_9PSEU</name>
<evidence type="ECO:0000256" key="1">
    <source>
        <dbReference type="ARBA" id="ARBA00001974"/>
    </source>
</evidence>
<keyword evidence="5" id="KW-0560">Oxidoreductase</keyword>
<evidence type="ECO:0000259" key="6">
    <source>
        <dbReference type="Pfam" id="PF07992"/>
    </source>
</evidence>
<comment type="caution">
    <text evidence="7">The sequence shown here is derived from an EMBL/GenBank/DDBJ whole genome shotgun (WGS) entry which is preliminary data.</text>
</comment>
<dbReference type="PANTHER" id="PTHR42913:SF3">
    <property type="entry name" value="64 KDA MITOCHONDRIAL NADH DEHYDROGENASE (EUROFUNG)"/>
    <property type="match status" value="1"/>
</dbReference>
<dbReference type="PRINTS" id="PR00368">
    <property type="entry name" value="FADPNR"/>
</dbReference>
<reference evidence="7 8" key="1">
    <citation type="submission" date="2019-07" db="EMBL/GenBank/DDBJ databases">
        <title>R&amp;d 2014.</title>
        <authorList>
            <person name="Klenk H.-P."/>
        </authorList>
    </citation>
    <scope>NUCLEOTIDE SEQUENCE [LARGE SCALE GENOMIC DNA]</scope>
    <source>
        <strain evidence="7 8">DSM 43194</strain>
    </source>
</reference>
<keyword evidence="3" id="KW-0285">Flavoprotein</keyword>
<organism evidence="7 8">
    <name type="scientific">Prauserella rugosa</name>
    <dbReference type="NCBI Taxonomy" id="43354"/>
    <lineage>
        <taxon>Bacteria</taxon>
        <taxon>Bacillati</taxon>
        <taxon>Actinomycetota</taxon>
        <taxon>Actinomycetes</taxon>
        <taxon>Pseudonocardiales</taxon>
        <taxon>Pseudonocardiaceae</taxon>
        <taxon>Prauserella</taxon>
    </lineage>
</organism>
<dbReference type="Pfam" id="PF07992">
    <property type="entry name" value="Pyr_redox_2"/>
    <property type="match status" value="1"/>
</dbReference>
<protein>
    <submittedName>
        <fullName evidence="7">NADH dehydrogenase FAD-containing subunit</fullName>
    </submittedName>
</protein>
<dbReference type="PRINTS" id="PR00411">
    <property type="entry name" value="PNDRDTASEI"/>
</dbReference>
<dbReference type="OrthoDB" id="9784880at2"/>
<dbReference type="InterPro" id="IPR051169">
    <property type="entry name" value="NADH-Q_oxidoreductase"/>
</dbReference>
<sequence length="405" mass="41306">MGHRIVVIGGGYAGVTAANRLARRIDGAEVMLVNERATFVERVRLHQVAAGESIVVRPLRERVRSGVSVVVDRVRGIDLDRREVALAGGGGNSAGGNGAGGGGAEGAGGGGNSAGGNGAGGGGVLRYDTLVYALGSAAAPAPDAAMALATAEDAERIRDRLVELAAERAAVAVVGGGLTGIEAASEIAERFPSLRVRMVSEVDPGPGLSPRGRRHVRAVLDRLGVEVISGSVADARDGAVRLSDGRSVGAALTVACTGFVVPPLAAWAGLAVDEAGRVRVDRTLRSVSHPDVYAVGDAAVPDLPSGRMLRMACATALPMSGAAGAAIAARLAGRKASGLRFRYVNQCVSLGRRDGVIQAVDADDRPHRIALTGRSAAWYKEAVVKGALWFAAHPGPYRPVRPAAV</sequence>
<keyword evidence="8" id="KW-1185">Reference proteome</keyword>